<keyword evidence="2" id="KW-1185">Reference proteome</keyword>
<protein>
    <submittedName>
        <fullName evidence="1">Uncharacterized protein</fullName>
    </submittedName>
</protein>
<reference evidence="1" key="1">
    <citation type="submission" date="2024-12" db="EMBL/GenBank/DDBJ databases">
        <title>Comparative genomics and development of molecular markers within Purpureocillium lilacinum and among Purpureocillium species.</title>
        <authorList>
            <person name="Yeh Z.-Y."/>
            <person name="Ni N.-T."/>
            <person name="Lo P.-H."/>
            <person name="Mushyakhwo K."/>
            <person name="Lin C.-F."/>
            <person name="Nai Y.-S."/>
        </authorList>
    </citation>
    <scope>NUCLEOTIDE SEQUENCE</scope>
    <source>
        <strain evidence="1">NCHU-NPUST-175</strain>
    </source>
</reference>
<sequence length="72" mass="8147">MRSEFVFLPLYILFGAVRANGERTIQECKVREVNYDASGNLIYDETITDNCAGTCRTGVCSLHLPSKRMRCL</sequence>
<evidence type="ECO:0000313" key="1">
    <source>
        <dbReference type="EMBL" id="KAL3953889.1"/>
    </source>
</evidence>
<accession>A0ACC4DDJ3</accession>
<organism evidence="1 2">
    <name type="scientific">Purpureocillium lilacinum</name>
    <name type="common">Paecilomyces lilacinus</name>
    <dbReference type="NCBI Taxonomy" id="33203"/>
    <lineage>
        <taxon>Eukaryota</taxon>
        <taxon>Fungi</taxon>
        <taxon>Dikarya</taxon>
        <taxon>Ascomycota</taxon>
        <taxon>Pezizomycotina</taxon>
        <taxon>Sordariomycetes</taxon>
        <taxon>Hypocreomycetidae</taxon>
        <taxon>Hypocreales</taxon>
        <taxon>Ophiocordycipitaceae</taxon>
        <taxon>Purpureocillium</taxon>
    </lineage>
</organism>
<proteinExistence type="predicted"/>
<dbReference type="EMBL" id="JBGNUJ010000011">
    <property type="protein sequence ID" value="KAL3953889.1"/>
    <property type="molecule type" value="Genomic_DNA"/>
</dbReference>
<gene>
    <name evidence="1" type="ORF">ACCO45_011845</name>
</gene>
<comment type="caution">
    <text evidence="1">The sequence shown here is derived from an EMBL/GenBank/DDBJ whole genome shotgun (WGS) entry which is preliminary data.</text>
</comment>
<dbReference type="Proteomes" id="UP001638806">
    <property type="component" value="Unassembled WGS sequence"/>
</dbReference>
<evidence type="ECO:0000313" key="2">
    <source>
        <dbReference type="Proteomes" id="UP001638806"/>
    </source>
</evidence>
<name>A0ACC4DDJ3_PURLI</name>